<accession>A0AAV7WRE1</accession>
<name>A0AAV7WRE1_PLEWA</name>
<evidence type="ECO:0000313" key="2">
    <source>
        <dbReference type="Proteomes" id="UP001066276"/>
    </source>
</evidence>
<keyword evidence="2" id="KW-1185">Reference proteome</keyword>
<sequence>MAPAISKLMSEFDNYFHYSYHECMKSLVHYLTKVERLESKDAKILALLQSKTCIMAEPASLHEPDMCQLLQGCKYSSPSETPFQQGSVEPYT</sequence>
<organism evidence="1 2">
    <name type="scientific">Pleurodeles waltl</name>
    <name type="common">Iberian ribbed newt</name>
    <dbReference type="NCBI Taxonomy" id="8319"/>
    <lineage>
        <taxon>Eukaryota</taxon>
        <taxon>Metazoa</taxon>
        <taxon>Chordata</taxon>
        <taxon>Craniata</taxon>
        <taxon>Vertebrata</taxon>
        <taxon>Euteleostomi</taxon>
        <taxon>Amphibia</taxon>
        <taxon>Batrachia</taxon>
        <taxon>Caudata</taxon>
        <taxon>Salamandroidea</taxon>
        <taxon>Salamandridae</taxon>
        <taxon>Pleurodelinae</taxon>
        <taxon>Pleurodeles</taxon>
    </lineage>
</organism>
<dbReference type="EMBL" id="JANPWB010000001">
    <property type="protein sequence ID" value="KAJ1215237.1"/>
    <property type="molecule type" value="Genomic_DNA"/>
</dbReference>
<gene>
    <name evidence="1" type="ORF">NDU88_002846</name>
</gene>
<dbReference type="Proteomes" id="UP001066276">
    <property type="component" value="Chromosome 1_1"/>
</dbReference>
<reference evidence="1" key="1">
    <citation type="journal article" date="2022" name="bioRxiv">
        <title>Sequencing and chromosome-scale assembly of the giantPleurodeles waltlgenome.</title>
        <authorList>
            <person name="Brown T."/>
            <person name="Elewa A."/>
            <person name="Iarovenko S."/>
            <person name="Subramanian E."/>
            <person name="Araus A.J."/>
            <person name="Petzold A."/>
            <person name="Susuki M."/>
            <person name="Suzuki K.-i.T."/>
            <person name="Hayashi T."/>
            <person name="Toyoda A."/>
            <person name="Oliveira C."/>
            <person name="Osipova E."/>
            <person name="Leigh N.D."/>
            <person name="Simon A."/>
            <person name="Yun M.H."/>
        </authorList>
    </citation>
    <scope>NUCLEOTIDE SEQUENCE</scope>
    <source>
        <strain evidence="1">20211129_DDA</strain>
        <tissue evidence="1">Liver</tissue>
    </source>
</reference>
<proteinExistence type="predicted"/>
<dbReference type="AlphaFoldDB" id="A0AAV7WRE1"/>
<comment type="caution">
    <text evidence="1">The sequence shown here is derived from an EMBL/GenBank/DDBJ whole genome shotgun (WGS) entry which is preliminary data.</text>
</comment>
<protein>
    <submittedName>
        <fullName evidence="1">Uncharacterized protein</fullName>
    </submittedName>
</protein>
<evidence type="ECO:0000313" key="1">
    <source>
        <dbReference type="EMBL" id="KAJ1215237.1"/>
    </source>
</evidence>
<dbReference type="SUPFAM" id="SSF158457">
    <property type="entry name" value="Orange domain-like"/>
    <property type="match status" value="1"/>
</dbReference>